<dbReference type="InterPro" id="IPR019410">
    <property type="entry name" value="Methyltransf_16"/>
</dbReference>
<evidence type="ECO:0000313" key="2">
    <source>
        <dbReference type="Proteomes" id="UP000077266"/>
    </source>
</evidence>
<sequence>MFFYLSFLRPPPVECAASSTSISITPQIANDLRTELYRDDIDIMYTWLSPTRAPTTSRKLTTWRATNAYKPLEVPLPPGLRVGDELVLVLHVGGGGAVCSIENPDTVGRTPLPVRSAPIRVVKRPTAAGDKKQEIVERTFYLGEKIPPVRVREQTSFDLDKKMWDSGLGLSSWIVNLLRTRPSVGEDALVERVRDCLVNAECKILELGTGTGFVSLMLYALLASLPSWRARILGTDLPSALPLIEHNIASVKSKSPSDGVSLEGAVLDWDEPCISSSAQTADIVVMADVTYNTAAFPSLISTLKRLAPPLVLMGYKERDLAERDLWRMLEESQLRMKLVRVEDVRGAGGAPVEVWVGVYHTG</sequence>
<evidence type="ECO:0008006" key="3">
    <source>
        <dbReference type="Google" id="ProtNLM"/>
    </source>
</evidence>
<gene>
    <name evidence="1" type="ORF">EXIGLDRAFT_830080</name>
</gene>
<proteinExistence type="predicted"/>
<dbReference type="Proteomes" id="UP000077266">
    <property type="component" value="Unassembled WGS sequence"/>
</dbReference>
<dbReference type="InParanoid" id="A0A165NWY5"/>
<dbReference type="InterPro" id="IPR029063">
    <property type="entry name" value="SAM-dependent_MTases_sf"/>
</dbReference>
<dbReference type="GO" id="GO:0005737">
    <property type="term" value="C:cytoplasm"/>
    <property type="evidence" value="ECO:0007669"/>
    <property type="project" value="TreeGrafter"/>
</dbReference>
<dbReference type="Gene3D" id="3.40.50.150">
    <property type="entry name" value="Vaccinia Virus protein VP39"/>
    <property type="match status" value="1"/>
</dbReference>
<organism evidence="1 2">
    <name type="scientific">Exidia glandulosa HHB12029</name>
    <dbReference type="NCBI Taxonomy" id="1314781"/>
    <lineage>
        <taxon>Eukaryota</taxon>
        <taxon>Fungi</taxon>
        <taxon>Dikarya</taxon>
        <taxon>Basidiomycota</taxon>
        <taxon>Agaricomycotina</taxon>
        <taxon>Agaricomycetes</taxon>
        <taxon>Auriculariales</taxon>
        <taxon>Exidiaceae</taxon>
        <taxon>Exidia</taxon>
    </lineage>
</organism>
<dbReference type="Pfam" id="PF10294">
    <property type="entry name" value="Methyltransf_16"/>
    <property type="match status" value="1"/>
</dbReference>
<reference evidence="1 2" key="1">
    <citation type="journal article" date="2016" name="Mol. Biol. Evol.">
        <title>Comparative Genomics of Early-Diverging Mushroom-Forming Fungi Provides Insights into the Origins of Lignocellulose Decay Capabilities.</title>
        <authorList>
            <person name="Nagy L.G."/>
            <person name="Riley R."/>
            <person name="Tritt A."/>
            <person name="Adam C."/>
            <person name="Daum C."/>
            <person name="Floudas D."/>
            <person name="Sun H."/>
            <person name="Yadav J.S."/>
            <person name="Pangilinan J."/>
            <person name="Larsson K.H."/>
            <person name="Matsuura K."/>
            <person name="Barry K."/>
            <person name="Labutti K."/>
            <person name="Kuo R."/>
            <person name="Ohm R.A."/>
            <person name="Bhattacharya S.S."/>
            <person name="Shirouzu T."/>
            <person name="Yoshinaga Y."/>
            <person name="Martin F.M."/>
            <person name="Grigoriev I.V."/>
            <person name="Hibbett D.S."/>
        </authorList>
    </citation>
    <scope>NUCLEOTIDE SEQUENCE [LARGE SCALE GENOMIC DNA]</scope>
    <source>
        <strain evidence="1 2">HHB12029</strain>
    </source>
</reference>
<dbReference type="EMBL" id="KV425894">
    <property type="protein sequence ID" value="KZW01337.1"/>
    <property type="molecule type" value="Genomic_DNA"/>
</dbReference>
<protein>
    <recommendedName>
        <fullName evidence="3">S-adenosyl-L-methionine-dependent methyltransferase</fullName>
    </recommendedName>
</protein>
<dbReference type="STRING" id="1314781.A0A165NWY5"/>
<dbReference type="SUPFAM" id="SSF53335">
    <property type="entry name" value="S-adenosyl-L-methionine-dependent methyltransferases"/>
    <property type="match status" value="1"/>
</dbReference>
<evidence type="ECO:0000313" key="1">
    <source>
        <dbReference type="EMBL" id="KZW01337.1"/>
    </source>
</evidence>
<dbReference type="GO" id="GO:0008757">
    <property type="term" value="F:S-adenosylmethionine-dependent methyltransferase activity"/>
    <property type="evidence" value="ECO:0007669"/>
    <property type="project" value="UniProtKB-ARBA"/>
</dbReference>
<dbReference type="PANTHER" id="PTHR14614">
    <property type="entry name" value="HEPATOCELLULAR CARCINOMA-ASSOCIATED ANTIGEN"/>
    <property type="match status" value="1"/>
</dbReference>
<dbReference type="PANTHER" id="PTHR14614:SF162">
    <property type="entry name" value="EXPRESSED PROTEIN"/>
    <property type="match status" value="1"/>
</dbReference>
<name>A0A165NWY5_EXIGL</name>
<keyword evidence="2" id="KW-1185">Reference proteome</keyword>
<dbReference type="AlphaFoldDB" id="A0A165NWY5"/>
<accession>A0A165NWY5</accession>
<dbReference type="OrthoDB" id="413520at2759"/>
<dbReference type="GO" id="GO:0005634">
    <property type="term" value="C:nucleus"/>
    <property type="evidence" value="ECO:0007669"/>
    <property type="project" value="TreeGrafter"/>
</dbReference>